<dbReference type="Proteomes" id="UP001597227">
    <property type="component" value="Unassembled WGS sequence"/>
</dbReference>
<feature type="transmembrane region" description="Helical" evidence="2">
    <location>
        <begin position="14"/>
        <end position="38"/>
    </location>
</feature>
<protein>
    <submittedName>
        <fullName evidence="4">Pilus assembly PilX N-terminal domain-containing protein</fullName>
    </submittedName>
</protein>
<evidence type="ECO:0000313" key="5">
    <source>
        <dbReference type="Proteomes" id="UP001597227"/>
    </source>
</evidence>
<feature type="domain" description="Type 4 fimbrial biogenesis protein PilX N-terminal" evidence="3">
    <location>
        <begin position="12"/>
        <end position="61"/>
    </location>
</feature>
<sequence>MKKRTSFLNNEKGVALVMVLLILTVVTILGLALMGLTLNNMKMSSSERTYQSTYYIAESGVTYTLDKVNKNIVHIYNDSTNKTTFFSKIDSMITDINNELPYTNFEEAFGHQPEAKILIEKIGNQNANASHHDYKITSIGTIDNRSRTVEKQIRIKWVAKSNVEIPDTAVFVKEVIDLSGGADIFGDVGTNSSAPKSVKLSGGASISGTVYVGPSAGNDVIEKPQNMNVDFEIVNIPYIKIFNLPQFPAFPNNPIPKNKRIYNNNNSHDVIYNGSLRINDWVANNYTLNLTEDLQFNEIYITSNNTLNIDIGSADRNIVLNHLNVPNGKINIIGTGKLTFYVNNNITMGAGSVINTTDEIEDIKKKNESTRAELIKEQIKKLDIFYKGPSLDMSGSQKIYGSLYAQHANISLTGGSGFQGHIITGGGKIDISGGANAITQIFYAPNSNVNISGGGTIIGNIISKNLTISGGGSITYNNVLDDDIPPIFGGSTGAISSKDILSTEPTREK</sequence>
<dbReference type="InterPro" id="IPR025746">
    <property type="entry name" value="PilX_N_dom"/>
</dbReference>
<evidence type="ECO:0000256" key="1">
    <source>
        <dbReference type="SAM" id="Coils"/>
    </source>
</evidence>
<name>A0ABW4MU75_9BACI</name>
<dbReference type="EMBL" id="JBHUEK010000031">
    <property type="protein sequence ID" value="MFD1781117.1"/>
    <property type="molecule type" value="Genomic_DNA"/>
</dbReference>
<keyword evidence="2" id="KW-0472">Membrane</keyword>
<evidence type="ECO:0000256" key="2">
    <source>
        <dbReference type="SAM" id="Phobius"/>
    </source>
</evidence>
<keyword evidence="2" id="KW-0812">Transmembrane</keyword>
<evidence type="ECO:0000313" key="4">
    <source>
        <dbReference type="EMBL" id="MFD1781117.1"/>
    </source>
</evidence>
<evidence type="ECO:0000259" key="3">
    <source>
        <dbReference type="Pfam" id="PF14341"/>
    </source>
</evidence>
<dbReference type="RefSeq" id="WP_304217597.1">
    <property type="nucleotide sequence ID" value="NZ_JBHUEK010000031.1"/>
</dbReference>
<comment type="caution">
    <text evidence="4">The sequence shown here is derived from an EMBL/GenBank/DDBJ whole genome shotgun (WGS) entry which is preliminary data.</text>
</comment>
<gene>
    <name evidence="4" type="ORF">ACFSFW_20895</name>
</gene>
<feature type="coiled-coil region" evidence="1">
    <location>
        <begin position="353"/>
        <end position="380"/>
    </location>
</feature>
<keyword evidence="2" id="KW-1133">Transmembrane helix</keyword>
<proteinExistence type="predicted"/>
<dbReference type="Gene3D" id="2.160.20.120">
    <property type="match status" value="1"/>
</dbReference>
<dbReference type="Pfam" id="PF14341">
    <property type="entry name" value="PilX_N"/>
    <property type="match status" value="1"/>
</dbReference>
<accession>A0ABW4MU75</accession>
<reference evidence="5" key="1">
    <citation type="journal article" date="2019" name="Int. J. Syst. Evol. Microbiol.">
        <title>The Global Catalogue of Microorganisms (GCM) 10K type strain sequencing project: providing services to taxonomists for standard genome sequencing and annotation.</title>
        <authorList>
            <consortium name="The Broad Institute Genomics Platform"/>
            <consortium name="The Broad Institute Genome Sequencing Center for Infectious Disease"/>
            <person name="Wu L."/>
            <person name="Ma J."/>
        </authorList>
    </citation>
    <scope>NUCLEOTIDE SEQUENCE [LARGE SCALE GENOMIC DNA]</scope>
    <source>
        <strain evidence="5">CCUG 15531</strain>
    </source>
</reference>
<keyword evidence="1" id="KW-0175">Coiled coil</keyword>
<keyword evidence="5" id="KW-1185">Reference proteome</keyword>
<organism evidence="4 5">
    <name type="scientific">Fredinandcohnia salidurans</name>
    <dbReference type="NCBI Taxonomy" id="2595041"/>
    <lineage>
        <taxon>Bacteria</taxon>
        <taxon>Bacillati</taxon>
        <taxon>Bacillota</taxon>
        <taxon>Bacilli</taxon>
        <taxon>Bacillales</taxon>
        <taxon>Bacillaceae</taxon>
        <taxon>Fredinandcohnia</taxon>
    </lineage>
</organism>